<gene>
    <name evidence="2" type="ORF">HMPREF9423_0593</name>
</gene>
<accession>E8JZD0</accession>
<dbReference type="eggNOG" id="COG3209">
    <property type="taxonomic scope" value="Bacteria"/>
</dbReference>
<dbReference type="RefSeq" id="WP_006148280.1">
    <property type="nucleotide sequence ID" value="NZ_AJTA01000025.1"/>
</dbReference>
<dbReference type="Proteomes" id="UP000002815">
    <property type="component" value="Unassembled WGS sequence"/>
</dbReference>
<evidence type="ECO:0000313" key="3">
    <source>
        <dbReference type="Proteomes" id="UP000002815"/>
    </source>
</evidence>
<evidence type="ECO:0000256" key="1">
    <source>
        <dbReference type="SAM" id="MobiDB-lite"/>
    </source>
</evidence>
<proteinExistence type="predicted"/>
<feature type="region of interest" description="Disordered" evidence="1">
    <location>
        <begin position="1"/>
        <end position="20"/>
    </location>
</feature>
<comment type="caution">
    <text evidence="2">The sequence shown here is derived from an EMBL/GenBank/DDBJ whole genome shotgun (WGS) entry which is preliminary data.</text>
</comment>
<feature type="region of interest" description="Disordered" evidence="1">
    <location>
        <begin position="47"/>
        <end position="75"/>
    </location>
</feature>
<dbReference type="GeneID" id="99864100"/>
<dbReference type="InterPro" id="IPR032869">
    <property type="entry name" value="WHH_dom_containing"/>
</dbReference>
<organism evidence="2 3">
    <name type="scientific">Streptococcus infantis ATCC 700779</name>
    <dbReference type="NCBI Taxonomy" id="889204"/>
    <lineage>
        <taxon>Bacteria</taxon>
        <taxon>Bacillati</taxon>
        <taxon>Bacillota</taxon>
        <taxon>Bacilli</taxon>
        <taxon>Lactobacillales</taxon>
        <taxon>Streptococcaceae</taxon>
        <taxon>Streptococcus</taxon>
    </lineage>
</organism>
<dbReference type="Pfam" id="PF14414">
    <property type="entry name" value="WHH"/>
    <property type="match status" value="1"/>
</dbReference>
<dbReference type="EMBL" id="AEVD01000005">
    <property type="protein sequence ID" value="EFX36949.1"/>
    <property type="molecule type" value="Genomic_DNA"/>
</dbReference>
<dbReference type="AlphaFoldDB" id="E8JZD0"/>
<dbReference type="HOGENOM" id="CLU_2669526_0_0_9"/>
<sequence>MSSSPNWGKGKNKQGLTWHHHEDTKRLILVDYNDHRRNYGLYHQQRKGGRSIWGGGRPGRRGKLNGRTSKPLGKC</sequence>
<name>E8JZD0_9STRE</name>
<evidence type="ECO:0000313" key="2">
    <source>
        <dbReference type="EMBL" id="EFX36949.1"/>
    </source>
</evidence>
<reference evidence="2 3" key="1">
    <citation type="submission" date="2010-12" db="EMBL/GenBank/DDBJ databases">
        <authorList>
            <person name="Muzny D."/>
            <person name="Qin X."/>
            <person name="Deng J."/>
            <person name="Jiang H."/>
            <person name="Liu Y."/>
            <person name="Qu J."/>
            <person name="Song X.-Z."/>
            <person name="Zhang L."/>
            <person name="Thornton R."/>
            <person name="Coyle M."/>
            <person name="Francisco L."/>
            <person name="Jackson L."/>
            <person name="Javaid M."/>
            <person name="Korchina V."/>
            <person name="Kovar C."/>
            <person name="Mata R."/>
            <person name="Mathew T."/>
            <person name="Ngo R."/>
            <person name="Nguyen L."/>
            <person name="Nguyen N."/>
            <person name="Okwuonu G."/>
            <person name="Ongeri F."/>
            <person name="Pham C."/>
            <person name="Simmons D."/>
            <person name="Wilczek-Boney K."/>
            <person name="Hale W."/>
            <person name="Jakkamsetti A."/>
            <person name="Pham P."/>
            <person name="Ruth R."/>
            <person name="San Lucas F."/>
            <person name="Warren J."/>
            <person name="Zhang J."/>
            <person name="Zhao Z."/>
            <person name="Zhou C."/>
            <person name="Zhu D."/>
            <person name="Lee S."/>
            <person name="Bess C."/>
            <person name="Blankenburg K."/>
            <person name="Forbes L."/>
            <person name="Fu Q."/>
            <person name="Gubbala S."/>
            <person name="Hirani K."/>
            <person name="Jayaseelan J.C."/>
            <person name="Lara F."/>
            <person name="Munidasa M."/>
            <person name="Palculict T."/>
            <person name="Patil S."/>
            <person name="Pu L.-L."/>
            <person name="Saada N."/>
            <person name="Tang L."/>
            <person name="Weissenberger G."/>
            <person name="Zhu Y."/>
            <person name="Hemphill L."/>
            <person name="Shang Y."/>
            <person name="Youmans B."/>
            <person name="Ayvaz T."/>
            <person name="Ross M."/>
            <person name="Santibanez J."/>
            <person name="Aqrawi P."/>
            <person name="Gross S."/>
            <person name="Joshi V."/>
            <person name="Fowler G."/>
            <person name="Nazareth L."/>
            <person name="Reid J."/>
            <person name="Worley K."/>
            <person name="Petrosino J."/>
            <person name="Highlander S."/>
            <person name="Gibbs R."/>
        </authorList>
    </citation>
    <scope>NUCLEOTIDE SEQUENCE [LARGE SCALE GENOMIC DNA]</scope>
    <source>
        <strain evidence="2 3">ATCC 700779</strain>
    </source>
</reference>
<protein>
    <submittedName>
        <fullName evidence="2">Uncharacterized protein</fullName>
    </submittedName>
</protein>
<keyword evidence="3" id="KW-1185">Reference proteome</keyword>